<evidence type="ECO:0000313" key="2">
    <source>
        <dbReference type="EMBL" id="MDT0465978.1"/>
    </source>
</evidence>
<proteinExistence type="predicted"/>
<keyword evidence="3" id="KW-1185">Reference proteome</keyword>
<evidence type="ECO:0000313" key="3">
    <source>
        <dbReference type="Proteomes" id="UP001183809"/>
    </source>
</evidence>
<name>A0ABU2TYD7_9ACTN</name>
<accession>A0ABU2TYD7</accession>
<dbReference type="Proteomes" id="UP001183809">
    <property type="component" value="Unassembled WGS sequence"/>
</dbReference>
<comment type="caution">
    <text evidence="2">The sequence shown here is derived from an EMBL/GenBank/DDBJ whole genome shotgun (WGS) entry which is preliminary data.</text>
</comment>
<evidence type="ECO:0000256" key="1">
    <source>
        <dbReference type="SAM" id="MobiDB-lite"/>
    </source>
</evidence>
<feature type="region of interest" description="Disordered" evidence="1">
    <location>
        <begin position="23"/>
        <end position="45"/>
    </location>
</feature>
<dbReference type="EMBL" id="JAVREY010000030">
    <property type="protein sequence ID" value="MDT0465978.1"/>
    <property type="molecule type" value="Genomic_DNA"/>
</dbReference>
<gene>
    <name evidence="2" type="ORF">RM764_23715</name>
</gene>
<reference evidence="3" key="1">
    <citation type="submission" date="2023-07" db="EMBL/GenBank/DDBJ databases">
        <title>30 novel species of actinomycetes from the DSMZ collection.</title>
        <authorList>
            <person name="Nouioui I."/>
        </authorList>
    </citation>
    <scope>NUCLEOTIDE SEQUENCE [LARGE SCALE GENOMIC DNA]</scope>
    <source>
        <strain evidence="3">DSM 41699</strain>
    </source>
</reference>
<organism evidence="2 3">
    <name type="scientific">Streptomyces gibsoniae</name>
    <dbReference type="NCBI Taxonomy" id="3075529"/>
    <lineage>
        <taxon>Bacteria</taxon>
        <taxon>Bacillati</taxon>
        <taxon>Actinomycetota</taxon>
        <taxon>Actinomycetes</taxon>
        <taxon>Kitasatosporales</taxon>
        <taxon>Streptomycetaceae</taxon>
        <taxon>Streptomyces</taxon>
    </lineage>
</organism>
<sequence length="45" mass="5010">MFVANKYVTNMFDAGCGGVRPPGVRRPARSPRAVDHRSAALHRTW</sequence>
<protein>
    <submittedName>
        <fullName evidence="2">Uncharacterized protein</fullName>
    </submittedName>
</protein>